<accession>A0ACD1FYW0</accession>
<organism evidence="1 2">
    <name type="scientific">Aspergillus brunneoviolaceus CBS 621.78</name>
    <dbReference type="NCBI Taxonomy" id="1450534"/>
    <lineage>
        <taxon>Eukaryota</taxon>
        <taxon>Fungi</taxon>
        <taxon>Dikarya</taxon>
        <taxon>Ascomycota</taxon>
        <taxon>Pezizomycotina</taxon>
        <taxon>Eurotiomycetes</taxon>
        <taxon>Eurotiomycetidae</taxon>
        <taxon>Eurotiales</taxon>
        <taxon>Aspergillaceae</taxon>
        <taxon>Aspergillus</taxon>
        <taxon>Aspergillus subgen. Circumdati</taxon>
    </lineage>
</organism>
<keyword evidence="2" id="KW-1185">Reference proteome</keyword>
<gene>
    <name evidence="1" type="ORF">BO95DRAFT_435185</name>
</gene>
<evidence type="ECO:0000313" key="1">
    <source>
        <dbReference type="EMBL" id="RAH42165.1"/>
    </source>
</evidence>
<protein>
    <submittedName>
        <fullName evidence="1">Uncharacterized protein</fullName>
    </submittedName>
</protein>
<dbReference type="EMBL" id="KZ825378">
    <property type="protein sequence ID" value="RAH42165.1"/>
    <property type="molecule type" value="Genomic_DNA"/>
</dbReference>
<reference evidence="1" key="1">
    <citation type="submission" date="2018-02" db="EMBL/GenBank/DDBJ databases">
        <title>The genomes of Aspergillus section Nigri reveals drivers in fungal speciation.</title>
        <authorList>
            <consortium name="DOE Joint Genome Institute"/>
            <person name="Vesth T.C."/>
            <person name="Nybo J."/>
            <person name="Theobald S."/>
            <person name="Brandl J."/>
            <person name="Frisvad J.C."/>
            <person name="Nielsen K.F."/>
            <person name="Lyhne E.K."/>
            <person name="Kogle M.E."/>
            <person name="Kuo A."/>
            <person name="Riley R."/>
            <person name="Clum A."/>
            <person name="Nolan M."/>
            <person name="Lipzen A."/>
            <person name="Salamov A."/>
            <person name="Henrissat B."/>
            <person name="Wiebenga A."/>
            <person name="De vries R.P."/>
            <person name="Grigoriev I.V."/>
            <person name="Mortensen U.H."/>
            <person name="Andersen M.R."/>
            <person name="Baker S.E."/>
        </authorList>
    </citation>
    <scope>NUCLEOTIDE SEQUENCE</scope>
    <source>
        <strain evidence="1">CBS 621.78</strain>
    </source>
</reference>
<proteinExistence type="predicted"/>
<sequence>MASQAENAQAFSNLFAENISVRNLKLPLRTLPGSLQVKSSGPHLHPLQENLTTIQLQVPSLPSEITARIVPYDNGNANDIPRLIKLLRLLQPWESGCYQSLLTQAGAMLKSVTEMFPLKLPSDIRLCQAGWLAMFLMVDDLLESIPSSESQDCILEAIEMVNEYPRETSMSILCLNPTPIRSKN</sequence>
<evidence type="ECO:0000313" key="2">
    <source>
        <dbReference type="Proteomes" id="UP000249057"/>
    </source>
</evidence>
<dbReference type="Proteomes" id="UP000249057">
    <property type="component" value="Unassembled WGS sequence"/>
</dbReference>
<name>A0ACD1FYW0_9EURO</name>